<dbReference type="RefSeq" id="WP_084920085.1">
    <property type="nucleotide sequence ID" value="NZ_MTSA01000024.1"/>
</dbReference>
<keyword evidence="2" id="KW-0808">Transferase</keyword>
<name>A0A244EKB6_PSESX</name>
<sequence length="421" mass="46879">MTIQDEQTRRFSWEHLLLRAARDISLTKSQYETIDGRYNQLEKILSASADPLLAGAHIFPQGSMRLKTTINPVDDAPEDLGTIDADAIVWLPNAGGAEATAVLNAIEKRFSEGTRVTAKIVPLRRGIRIVYADENPGFHIDVTPARAINGNRETKGEGKLEVPDREMGWKPSSPIPYANWLNDASDKHIVLKSLAGFEAFTMDSRDLVVGSATQDPLPTYQDYDDNDPLRATIKLLKRHRDEWAIETRNESHRPISAVITTLATHAYLQVVQESHFLPLRPLDAIIKIVEKMPSFVSQAFGQYQVLNPQDSGENFAEKWNRPKDGAEYRQAFYNWHASATVSMMLGLKTHESEEAFARAMNSSFGIGKKLINEANREIPKNWTLPGRKEGTTHNSVTLAALTGITASSKPQASVKPVERLG</sequence>
<evidence type="ECO:0000313" key="3">
    <source>
        <dbReference type="Proteomes" id="UP000195128"/>
    </source>
</evidence>
<dbReference type="Proteomes" id="UP000195128">
    <property type="component" value="Unassembled WGS sequence"/>
</dbReference>
<dbReference type="AlphaFoldDB" id="A0A244EKB6"/>
<dbReference type="GO" id="GO:0051607">
    <property type="term" value="P:defense response to virus"/>
    <property type="evidence" value="ECO:0007669"/>
    <property type="project" value="UniProtKB-KW"/>
</dbReference>
<protein>
    <submittedName>
        <fullName evidence="2">Nucleotidyltransferase</fullName>
    </submittedName>
</protein>
<dbReference type="CDD" id="cd05400">
    <property type="entry name" value="NT_2-5OAS_ClassI-CCAase"/>
    <property type="match status" value="1"/>
</dbReference>
<dbReference type="EMBL" id="MTSA01000024">
    <property type="protein sequence ID" value="OUM04975.1"/>
    <property type="molecule type" value="Genomic_DNA"/>
</dbReference>
<evidence type="ECO:0000256" key="1">
    <source>
        <dbReference type="ARBA" id="ARBA00023118"/>
    </source>
</evidence>
<evidence type="ECO:0000313" key="2">
    <source>
        <dbReference type="EMBL" id="OUM04975.1"/>
    </source>
</evidence>
<dbReference type="GO" id="GO:0016779">
    <property type="term" value="F:nucleotidyltransferase activity"/>
    <property type="evidence" value="ECO:0007669"/>
    <property type="project" value="InterPro"/>
</dbReference>
<comment type="caution">
    <text evidence="2">The sequence shown here is derived from an EMBL/GenBank/DDBJ whole genome shotgun (WGS) entry which is preliminary data.</text>
</comment>
<accession>A0A244EKB6</accession>
<dbReference type="Pfam" id="PF18144">
    <property type="entry name" value="SMODS"/>
    <property type="match status" value="1"/>
</dbReference>
<proteinExistence type="predicted"/>
<dbReference type="OrthoDB" id="1118920at2"/>
<keyword evidence="1" id="KW-0051">Antiviral defense</keyword>
<organism evidence="2 3">
    <name type="scientific">Pseudomonas syringae</name>
    <dbReference type="NCBI Taxonomy" id="317"/>
    <lineage>
        <taxon>Bacteria</taxon>
        <taxon>Pseudomonadati</taxon>
        <taxon>Pseudomonadota</taxon>
        <taxon>Gammaproteobacteria</taxon>
        <taxon>Pseudomonadales</taxon>
        <taxon>Pseudomonadaceae</taxon>
        <taxon>Pseudomonas</taxon>
    </lineage>
</organism>
<gene>
    <name evidence="2" type="ORF">BW686_23860</name>
</gene>
<dbReference type="InterPro" id="IPR006116">
    <property type="entry name" value="NT_2-5OAS_ClassI-CCAase"/>
</dbReference>
<reference evidence="2 3" key="1">
    <citation type="submission" date="2017-01" db="EMBL/GenBank/DDBJ databases">
        <authorList>
            <person name="Mah S.A."/>
            <person name="Swanson W.J."/>
            <person name="Moy G.W."/>
            <person name="Vacquier V.D."/>
        </authorList>
    </citation>
    <scope>NUCLEOTIDE SEQUENCE [LARGE SCALE GENOMIC DNA]</scope>
    <source>
        <strain evidence="2">PDD-32b-74</strain>
    </source>
</reference>